<evidence type="ECO:0000313" key="2">
    <source>
        <dbReference type="Proteomes" id="UP000689195"/>
    </source>
</evidence>
<sequence>MNQILIVQFSNKIIDENYLEIRNILIIQHTDSSIYFFSKIGNISFMEFQDFSRSQNSLFYFESCSLYNFNVRFVSFYMSPILSIVNEPKQTF</sequence>
<keyword evidence="2" id="KW-1185">Reference proteome</keyword>
<comment type="caution">
    <text evidence="1">The sequence shown here is derived from an EMBL/GenBank/DDBJ whole genome shotgun (WGS) entry which is preliminary data.</text>
</comment>
<dbReference type="EMBL" id="CAJJDO010000081">
    <property type="protein sequence ID" value="CAD8183811.1"/>
    <property type="molecule type" value="Genomic_DNA"/>
</dbReference>
<protein>
    <submittedName>
        <fullName evidence="1">Uncharacterized protein</fullName>
    </submittedName>
</protein>
<name>A0A8S1W3K6_9CILI</name>
<gene>
    <name evidence="1" type="ORF">PPENT_87.1.T0810193</name>
</gene>
<reference evidence="1" key="1">
    <citation type="submission" date="2021-01" db="EMBL/GenBank/DDBJ databases">
        <authorList>
            <consortium name="Genoscope - CEA"/>
            <person name="William W."/>
        </authorList>
    </citation>
    <scope>NUCLEOTIDE SEQUENCE</scope>
</reference>
<evidence type="ECO:0000313" key="1">
    <source>
        <dbReference type="EMBL" id="CAD8183811.1"/>
    </source>
</evidence>
<accession>A0A8S1W3K6</accession>
<dbReference type="Proteomes" id="UP000689195">
    <property type="component" value="Unassembled WGS sequence"/>
</dbReference>
<organism evidence="1 2">
    <name type="scientific">Paramecium pentaurelia</name>
    <dbReference type="NCBI Taxonomy" id="43138"/>
    <lineage>
        <taxon>Eukaryota</taxon>
        <taxon>Sar</taxon>
        <taxon>Alveolata</taxon>
        <taxon>Ciliophora</taxon>
        <taxon>Intramacronucleata</taxon>
        <taxon>Oligohymenophorea</taxon>
        <taxon>Peniculida</taxon>
        <taxon>Parameciidae</taxon>
        <taxon>Paramecium</taxon>
    </lineage>
</organism>
<proteinExistence type="predicted"/>
<dbReference type="AlphaFoldDB" id="A0A8S1W3K6"/>